<dbReference type="InterPro" id="IPR036420">
    <property type="entry name" value="BRCT_dom_sf"/>
</dbReference>
<feature type="region of interest" description="Disordered" evidence="1">
    <location>
        <begin position="1082"/>
        <end position="1126"/>
    </location>
</feature>
<dbReference type="STRING" id="1230097.A0A423X4K5"/>
<feature type="compositionally biased region" description="Acidic residues" evidence="1">
    <location>
        <begin position="924"/>
        <end position="936"/>
    </location>
</feature>
<dbReference type="GO" id="GO:0000278">
    <property type="term" value="P:mitotic cell cycle"/>
    <property type="evidence" value="ECO:0007669"/>
    <property type="project" value="TreeGrafter"/>
</dbReference>
<dbReference type="GO" id="GO:0003677">
    <property type="term" value="F:DNA binding"/>
    <property type="evidence" value="ECO:0007669"/>
    <property type="project" value="InterPro"/>
</dbReference>
<protein>
    <recommendedName>
        <fullName evidence="2">BRCT domain-containing protein</fullName>
    </recommendedName>
</protein>
<evidence type="ECO:0000259" key="2">
    <source>
        <dbReference type="PROSITE" id="PS50172"/>
    </source>
</evidence>
<feature type="compositionally biased region" description="Low complexity" evidence="1">
    <location>
        <begin position="214"/>
        <end position="228"/>
    </location>
</feature>
<dbReference type="Gene3D" id="3.40.50.10190">
    <property type="entry name" value="BRCT domain"/>
    <property type="match status" value="1"/>
</dbReference>
<keyword evidence="4" id="KW-1185">Reference proteome</keyword>
<comment type="caution">
    <text evidence="3">The sequence shown here is derived from an EMBL/GenBank/DDBJ whole genome shotgun (WGS) entry which is preliminary data.</text>
</comment>
<feature type="compositionally biased region" description="Low complexity" evidence="1">
    <location>
        <begin position="730"/>
        <end position="744"/>
    </location>
</feature>
<feature type="compositionally biased region" description="Low complexity" evidence="1">
    <location>
        <begin position="17"/>
        <end position="65"/>
    </location>
</feature>
<feature type="compositionally biased region" description="Acidic residues" evidence="1">
    <location>
        <begin position="614"/>
        <end position="630"/>
    </location>
</feature>
<dbReference type="InterPro" id="IPR022047">
    <property type="entry name" value="Microcephalin-like"/>
</dbReference>
<sequence length="1268" mass="137609">MVAPAEPPKRVTRSRAAVKSSTATAGTASSVARKIATAATKTKTTRTGAGPASSSSTVATSATRTSTKRKTRPDDHEDDSETEAPVKLQPASSGPAQRATRGPGRPRKIIDPKPSSAPTPAPVAPRPRGRPPKKPVSVPVKEEAAEESTRTRAKRAKVDHDEGVDGVALEPVKRPRGRPVGSTKSKGAPSSKPVKTVTFAEPDKENVLPLTGSKAKTPATKAADPAAAGMRAKPVRKPTSTNRAPKSTATKSTTTKSTTTKSTATKATVTKKNTKEESEETEETEDNASMPLGPRKVTQMLLNREQDVESEDELAMDRTPVRPFHRNPLKPPVVMKPPVETTEEASPADEVTTSLPPTEPTVIFGSPVRRPPPSPFKDAMKSPAKRIEGLQLGLSAPEESSQSGASPTKTSLIQSPAKRCPVPIKPIDLGLSARQDHNGASPFKQALFQSPARRLFPPTKSQKLPGPESESESESAAQSPAPTPVLLRSPIRAPLAEKSEEAEARDAVSEPEKENGESDAESEPDMENEADGSEDAVNVMQSDRGIPAVPTPEADPAVNQDTSLHDQSISEEDHQDTVEDEHEQNTSLANQSIVEEENHDSIVSGDEHEQMNAVEEDGDPMTVDEPEPEADNTFAGSISTTPPDSPPQQALDMFGLRQKDQTSFDESYSESEHEHTRVMTPKSVSPVKHMKGSVMKPRTSGLGFTPLAQRLDSWQSRSPLKGEAREMVPEPESSAGSVEAEAAPQDTPMKGTIFEDGMAAWPDAAADDSSEKESNLSDIPEIKDPICEDISLNEEDFELIAEANEMSVMSPEQVESMHDYDGNDDTISEASQEYGDENEAPAANTHDRTPVPPVTPQRRTTREFHTVSKIPLKAPDESTPPPQPSLKKRRHSTSRLPPARPTHGLTRSATVISYSPSHKRDVEPAFEEAVEEEEEDSRSRAGSLPPVTPTKSENWSNAASPIQSPRREVDPALLRGAVVFVDVHTMEGDDASAIFVELLNQMGARCVKNWDWNPNEDDASSKIGITHVVYKDGGKRTMEKVRETGGVVQCVGVGWVLDCERENEWLDEAPYYIDTSLVPRGGARRRKSMEPKALANHNGTLVSESTNRKISPRESQTAGPSTPAAVNRRDSMLWMHSPEEQEEGNNEGQEDDQEVNYDQHNWYSTAPLTPVPKTPAPEAIRRFAMELTPEMDSPMTEDGDGEDLLPEQLVQRTCPPKTSHMYDDLGAGVLGRNKDEGVARRLMDARRKSLAFAPKVSSPLAKSWKEWN</sequence>
<feature type="compositionally biased region" description="Low complexity" evidence="1">
    <location>
        <begin position="246"/>
        <end position="271"/>
    </location>
</feature>
<dbReference type="SMART" id="SM00384">
    <property type="entry name" value="AT_hook"/>
    <property type="match status" value="3"/>
</dbReference>
<feature type="compositionally biased region" description="Acidic residues" evidence="1">
    <location>
        <begin position="277"/>
        <end position="286"/>
    </location>
</feature>
<dbReference type="PANTHER" id="PTHR14625:SF3">
    <property type="entry name" value="MICROCEPHALIN"/>
    <property type="match status" value="1"/>
</dbReference>
<accession>A0A423X4K5</accession>
<feature type="compositionally biased region" description="Basic and acidic residues" evidence="1">
    <location>
        <begin position="769"/>
        <end position="782"/>
    </location>
</feature>
<reference evidence="3 4" key="1">
    <citation type="submission" date="2015-09" db="EMBL/GenBank/DDBJ databases">
        <title>Host preference determinants of Valsa canker pathogens revealed by comparative genomics.</title>
        <authorList>
            <person name="Yin Z."/>
            <person name="Huang L."/>
        </authorList>
    </citation>
    <scope>NUCLEOTIDE SEQUENCE [LARGE SCALE GENOMIC DNA]</scope>
    <source>
        <strain evidence="3 4">SXYLt</strain>
    </source>
</reference>
<proteinExistence type="predicted"/>
<feature type="compositionally biased region" description="Acidic residues" evidence="1">
    <location>
        <begin position="517"/>
        <end position="534"/>
    </location>
</feature>
<feature type="compositionally biased region" description="Polar residues" evidence="1">
    <location>
        <begin position="398"/>
        <end position="414"/>
    </location>
</feature>
<dbReference type="OrthoDB" id="2384350at2759"/>
<dbReference type="InterPro" id="IPR001357">
    <property type="entry name" value="BRCT_dom"/>
</dbReference>
<evidence type="ECO:0000313" key="4">
    <source>
        <dbReference type="Proteomes" id="UP000285146"/>
    </source>
</evidence>
<feature type="region of interest" description="Disordered" evidence="1">
    <location>
        <begin position="810"/>
        <end position="967"/>
    </location>
</feature>
<dbReference type="InterPro" id="IPR017956">
    <property type="entry name" value="AT_hook_DNA-bd_motif"/>
</dbReference>
<feature type="compositionally biased region" description="Basic and acidic residues" evidence="1">
    <location>
        <begin position="495"/>
        <end position="516"/>
    </location>
</feature>
<feature type="compositionally biased region" description="Polar residues" evidence="1">
    <location>
        <begin position="949"/>
        <end position="963"/>
    </location>
</feature>
<dbReference type="PROSITE" id="PS50172">
    <property type="entry name" value="BRCT"/>
    <property type="match status" value="1"/>
</dbReference>
<dbReference type="SUPFAM" id="SSF52113">
    <property type="entry name" value="BRCT domain"/>
    <property type="match status" value="1"/>
</dbReference>
<feature type="compositionally biased region" description="Polar residues" evidence="1">
    <location>
        <begin position="905"/>
        <end position="916"/>
    </location>
</feature>
<evidence type="ECO:0000256" key="1">
    <source>
        <dbReference type="SAM" id="MobiDB-lite"/>
    </source>
</evidence>
<gene>
    <name evidence="3" type="ORF">VPNG_05389</name>
</gene>
<name>A0A423X4K5_9PEZI</name>
<feature type="compositionally biased region" description="Polar residues" evidence="1">
    <location>
        <begin position="1097"/>
        <end position="1120"/>
    </location>
</feature>
<dbReference type="AlphaFoldDB" id="A0A423X4K5"/>
<dbReference type="PRINTS" id="PR00929">
    <property type="entry name" value="ATHOOK"/>
</dbReference>
<feature type="compositionally biased region" description="Basic and acidic residues" evidence="1">
    <location>
        <begin position="140"/>
        <end position="163"/>
    </location>
</feature>
<dbReference type="Proteomes" id="UP000285146">
    <property type="component" value="Unassembled WGS sequence"/>
</dbReference>
<feature type="compositionally biased region" description="Pro residues" evidence="1">
    <location>
        <begin position="115"/>
        <end position="125"/>
    </location>
</feature>
<evidence type="ECO:0000313" key="3">
    <source>
        <dbReference type="EMBL" id="ROW10861.1"/>
    </source>
</evidence>
<dbReference type="PANTHER" id="PTHR14625">
    <property type="entry name" value="MICROCEPHALIN"/>
    <property type="match status" value="1"/>
</dbReference>
<feature type="region of interest" description="Disordered" evidence="1">
    <location>
        <begin position="1"/>
        <end position="753"/>
    </location>
</feature>
<feature type="domain" description="BRCT" evidence="2">
    <location>
        <begin position="969"/>
        <end position="1073"/>
    </location>
</feature>
<feature type="region of interest" description="Disordered" evidence="1">
    <location>
        <begin position="763"/>
        <end position="782"/>
    </location>
</feature>
<organism evidence="3 4">
    <name type="scientific">Cytospora leucostoma</name>
    <dbReference type="NCBI Taxonomy" id="1230097"/>
    <lineage>
        <taxon>Eukaryota</taxon>
        <taxon>Fungi</taxon>
        <taxon>Dikarya</taxon>
        <taxon>Ascomycota</taxon>
        <taxon>Pezizomycotina</taxon>
        <taxon>Sordariomycetes</taxon>
        <taxon>Sordariomycetidae</taxon>
        <taxon>Diaporthales</taxon>
        <taxon>Cytosporaceae</taxon>
        <taxon>Cytospora</taxon>
    </lineage>
</organism>
<dbReference type="EMBL" id="LKEB01000027">
    <property type="protein sequence ID" value="ROW10861.1"/>
    <property type="molecule type" value="Genomic_DNA"/>
</dbReference>
<dbReference type="InParanoid" id="A0A423X4K5"/>